<keyword evidence="2" id="KW-1185">Reference proteome</keyword>
<organism evidence="1 2">
    <name type="scientific">Panicum miliaceum</name>
    <name type="common">Proso millet</name>
    <name type="synonym">Broomcorn millet</name>
    <dbReference type="NCBI Taxonomy" id="4540"/>
    <lineage>
        <taxon>Eukaryota</taxon>
        <taxon>Viridiplantae</taxon>
        <taxon>Streptophyta</taxon>
        <taxon>Embryophyta</taxon>
        <taxon>Tracheophyta</taxon>
        <taxon>Spermatophyta</taxon>
        <taxon>Magnoliopsida</taxon>
        <taxon>Liliopsida</taxon>
        <taxon>Poales</taxon>
        <taxon>Poaceae</taxon>
        <taxon>PACMAD clade</taxon>
        <taxon>Panicoideae</taxon>
        <taxon>Panicodae</taxon>
        <taxon>Paniceae</taxon>
        <taxon>Panicinae</taxon>
        <taxon>Panicum</taxon>
        <taxon>Panicum sect. Panicum</taxon>
    </lineage>
</organism>
<comment type="caution">
    <text evidence="1">The sequence shown here is derived from an EMBL/GenBank/DDBJ whole genome shotgun (WGS) entry which is preliminary data.</text>
</comment>
<dbReference type="Proteomes" id="UP000275267">
    <property type="component" value="Unassembled WGS sequence"/>
</dbReference>
<dbReference type="AlphaFoldDB" id="A0A3L6TIH5"/>
<proteinExistence type="predicted"/>
<sequence length="247" mass="26114">MREMPECIHNGPEHDLIAVDSDTAAKNPGLNYPADVTGDTLWIKVSSAAGLLQALANSTEAELADILVYAYIMPTTPLEDAARISAMVQGLEFLPRPVTLHVYNPTDLNNKVAAYNTAGVLLGEIKAASAAVGNTKVQLAAAAEAKLKHAQDLMMVYDQAKAAYEATRAHQNNHPTGTLDDHQLRVLAASSRLLIAREVATSMREAVVSMESLADSLANRAADLEGVMARPTFMGCPLPGGGLAIGN</sequence>
<name>A0A3L6TIH5_PANMI</name>
<gene>
    <name evidence="1" type="ORF">C2845_PM01G27670</name>
</gene>
<evidence type="ECO:0000313" key="2">
    <source>
        <dbReference type="Proteomes" id="UP000275267"/>
    </source>
</evidence>
<protein>
    <submittedName>
        <fullName evidence="1">Uncharacterized protein</fullName>
    </submittedName>
</protein>
<evidence type="ECO:0000313" key="1">
    <source>
        <dbReference type="EMBL" id="RLN40129.1"/>
    </source>
</evidence>
<accession>A0A3L6TIH5</accession>
<reference evidence="2" key="1">
    <citation type="journal article" date="2019" name="Nat. Commun.">
        <title>The genome of broomcorn millet.</title>
        <authorList>
            <person name="Zou C."/>
            <person name="Miki D."/>
            <person name="Li D."/>
            <person name="Tang Q."/>
            <person name="Xiao L."/>
            <person name="Rajput S."/>
            <person name="Deng P."/>
            <person name="Jia W."/>
            <person name="Huang R."/>
            <person name="Zhang M."/>
            <person name="Sun Y."/>
            <person name="Hu J."/>
            <person name="Fu X."/>
            <person name="Schnable P.S."/>
            <person name="Li F."/>
            <person name="Zhang H."/>
            <person name="Feng B."/>
            <person name="Zhu X."/>
            <person name="Liu R."/>
            <person name="Schnable J.C."/>
            <person name="Zhu J.-K."/>
            <person name="Zhang H."/>
        </authorList>
    </citation>
    <scope>NUCLEOTIDE SEQUENCE [LARGE SCALE GENOMIC DNA]</scope>
</reference>
<dbReference type="EMBL" id="PQIB02000001">
    <property type="protein sequence ID" value="RLN40129.1"/>
    <property type="molecule type" value="Genomic_DNA"/>
</dbReference>